<dbReference type="Proteomes" id="UP000178603">
    <property type="component" value="Unassembled WGS sequence"/>
</dbReference>
<comment type="caution">
    <text evidence="1">The sequence shown here is derived from an EMBL/GenBank/DDBJ whole genome shotgun (WGS) entry which is preliminary data.</text>
</comment>
<protein>
    <submittedName>
        <fullName evidence="1">Uncharacterized protein</fullName>
    </submittedName>
</protein>
<name>A0A1F8ATU0_9BACT</name>
<proteinExistence type="predicted"/>
<accession>A0A1F8ATU0</accession>
<gene>
    <name evidence="1" type="ORF">A3E44_03925</name>
</gene>
<dbReference type="EMBL" id="MGGW01000008">
    <property type="protein sequence ID" value="OGM54939.1"/>
    <property type="molecule type" value="Genomic_DNA"/>
</dbReference>
<evidence type="ECO:0000313" key="1">
    <source>
        <dbReference type="EMBL" id="OGM54939.1"/>
    </source>
</evidence>
<organism evidence="1 2">
    <name type="scientific">Candidatus Woesebacteria bacterium RIFCSPHIGHO2_12_FULL_41_24</name>
    <dbReference type="NCBI Taxonomy" id="1802510"/>
    <lineage>
        <taxon>Bacteria</taxon>
        <taxon>Candidatus Woeseibacteriota</taxon>
    </lineage>
</organism>
<dbReference type="AlphaFoldDB" id="A0A1F8ATU0"/>
<evidence type="ECO:0000313" key="2">
    <source>
        <dbReference type="Proteomes" id="UP000178603"/>
    </source>
</evidence>
<reference evidence="1 2" key="1">
    <citation type="journal article" date="2016" name="Nat. Commun.">
        <title>Thousands of microbial genomes shed light on interconnected biogeochemical processes in an aquifer system.</title>
        <authorList>
            <person name="Anantharaman K."/>
            <person name="Brown C.T."/>
            <person name="Hug L.A."/>
            <person name="Sharon I."/>
            <person name="Castelle C.J."/>
            <person name="Probst A.J."/>
            <person name="Thomas B.C."/>
            <person name="Singh A."/>
            <person name="Wilkins M.J."/>
            <person name="Karaoz U."/>
            <person name="Brodie E.L."/>
            <person name="Williams K.H."/>
            <person name="Hubbard S.S."/>
            <person name="Banfield J.F."/>
        </authorList>
    </citation>
    <scope>NUCLEOTIDE SEQUENCE [LARGE SCALE GENOMIC DNA]</scope>
</reference>
<sequence length="274" mass="31461">MPDARPEGIALTEVYLVNNQWIYQISMSDDEYKPNLNEKQINDQILSTFRFLQTDDSWKTYSNSQYRFEVKYDPQSPPQENTSNETAGQFTYQLLVNFGTNPIKFPHGYILRITSQSLEDYKTELIGHNTDKIDSQVNYTINGNTWTRLNYQIFLTTDYVPITTAIINHSNLSYSITAGSEDINQILSSFRFLNEENIPRECYVDNDCSQGICEFIRTCGVPDEMCGNPGKYSCMKRCSSQNDCPSYQNCSDITRKDKSSVKVCVSAVPRAQLY</sequence>